<dbReference type="AlphaFoldDB" id="A0A9X0ADL3"/>
<evidence type="ECO:0008006" key="3">
    <source>
        <dbReference type="Google" id="ProtNLM"/>
    </source>
</evidence>
<gene>
    <name evidence="1" type="ORF">OCU04_011857</name>
</gene>
<dbReference type="EMBL" id="JAPEIS010000015">
    <property type="protein sequence ID" value="KAJ8058873.1"/>
    <property type="molecule type" value="Genomic_DNA"/>
</dbReference>
<accession>A0A9X0ADL3</accession>
<proteinExistence type="predicted"/>
<evidence type="ECO:0000313" key="2">
    <source>
        <dbReference type="Proteomes" id="UP001152300"/>
    </source>
</evidence>
<sequence>MLSPRTIYFDKQLLWECREDRASETFPTGIPFIFDSGGWLGRETYRLREKDFESKDWKSGLQVFEHKFWHDTLRRYLSCSLTYPSDRLVAIGAIAREYQKQLNDVYLAGLWRSQLPECLLWAFNKGPSFPTRAKPYRCPTWSWASLDFSDPVTLTDALFGPSFMAYALARVIVAQVASPRDRIYTEYCDGYIRLKGRLFPIGLEDAGQWLHVDANGIFMGGTSRKTRSFLDIQVHEVECSSLRLFPIAALRLADSIDFTVDDVDSIVGCLILRTVSEGNREYERVGVVIFYYRPTSPPHEQQTPIEDFDFADDPFSEILNTITML</sequence>
<reference evidence="1" key="1">
    <citation type="submission" date="2022-11" db="EMBL/GenBank/DDBJ databases">
        <title>Genome Resource of Sclerotinia nivalis Strain SnTB1, a Plant Pathogen Isolated from American Ginseng.</title>
        <authorList>
            <person name="Fan S."/>
        </authorList>
    </citation>
    <scope>NUCLEOTIDE SEQUENCE</scope>
    <source>
        <strain evidence="1">SnTB1</strain>
    </source>
</reference>
<name>A0A9X0ADL3_9HELO</name>
<dbReference type="PANTHER" id="PTHR33112:SF10">
    <property type="entry name" value="TOL"/>
    <property type="match status" value="1"/>
</dbReference>
<dbReference type="PANTHER" id="PTHR33112">
    <property type="entry name" value="DOMAIN PROTEIN, PUTATIVE-RELATED"/>
    <property type="match status" value="1"/>
</dbReference>
<evidence type="ECO:0000313" key="1">
    <source>
        <dbReference type="EMBL" id="KAJ8058873.1"/>
    </source>
</evidence>
<organism evidence="1 2">
    <name type="scientific">Sclerotinia nivalis</name>
    <dbReference type="NCBI Taxonomy" id="352851"/>
    <lineage>
        <taxon>Eukaryota</taxon>
        <taxon>Fungi</taxon>
        <taxon>Dikarya</taxon>
        <taxon>Ascomycota</taxon>
        <taxon>Pezizomycotina</taxon>
        <taxon>Leotiomycetes</taxon>
        <taxon>Helotiales</taxon>
        <taxon>Sclerotiniaceae</taxon>
        <taxon>Sclerotinia</taxon>
    </lineage>
</organism>
<keyword evidence="2" id="KW-1185">Reference proteome</keyword>
<dbReference type="OrthoDB" id="5362512at2759"/>
<dbReference type="Proteomes" id="UP001152300">
    <property type="component" value="Unassembled WGS sequence"/>
</dbReference>
<protein>
    <recommendedName>
        <fullName evidence="3">Heterokaryon incompatibility domain-containing protein</fullName>
    </recommendedName>
</protein>
<comment type="caution">
    <text evidence="1">The sequence shown here is derived from an EMBL/GenBank/DDBJ whole genome shotgun (WGS) entry which is preliminary data.</text>
</comment>